<evidence type="ECO:0000313" key="1">
    <source>
        <dbReference type="EMBL" id="GDY30287.1"/>
    </source>
</evidence>
<dbReference type="RefSeq" id="WP_225978278.1">
    <property type="nucleotide sequence ID" value="NZ_BJFL01000007.1"/>
</dbReference>
<keyword evidence="2" id="KW-1185">Reference proteome</keyword>
<protein>
    <submittedName>
        <fullName evidence="1">Uncharacterized protein</fullName>
    </submittedName>
</protein>
<dbReference type="AlphaFoldDB" id="A0A4D4J8J2"/>
<dbReference type="Proteomes" id="UP000298860">
    <property type="component" value="Unassembled WGS sequence"/>
</dbReference>
<accession>A0A4D4J8J2</accession>
<sequence length="133" mass="14788">MSATFMLFVRPTGATDGRELIDDVSKVCGKDFKNSGHDGENEYIAKVTSGPLILDLSFGYDDEGDPTDPFPFGKFPWSFTLFDSRDPYWSQVALQDIHSAYEGLTATGKYECVLVHVETETLIAHNVASQRRS</sequence>
<evidence type="ECO:0000313" key="2">
    <source>
        <dbReference type="Proteomes" id="UP000298860"/>
    </source>
</evidence>
<gene>
    <name evidence="1" type="ORF">GTS_19200</name>
</gene>
<dbReference type="EMBL" id="BJFL01000007">
    <property type="protein sequence ID" value="GDY30287.1"/>
    <property type="molecule type" value="Genomic_DNA"/>
</dbReference>
<organism evidence="1 2">
    <name type="scientific">Gandjariella thermophila</name>
    <dbReference type="NCBI Taxonomy" id="1931992"/>
    <lineage>
        <taxon>Bacteria</taxon>
        <taxon>Bacillati</taxon>
        <taxon>Actinomycetota</taxon>
        <taxon>Actinomycetes</taxon>
        <taxon>Pseudonocardiales</taxon>
        <taxon>Pseudonocardiaceae</taxon>
        <taxon>Gandjariella</taxon>
    </lineage>
</organism>
<proteinExistence type="predicted"/>
<name>A0A4D4J8J2_9PSEU</name>
<reference evidence="2" key="1">
    <citation type="submission" date="2019-04" db="EMBL/GenBank/DDBJ databases">
        <title>Draft genome sequence of Pseudonocardiaceae bacterium SL3-2-4.</title>
        <authorList>
            <person name="Ningsih F."/>
            <person name="Yokota A."/>
            <person name="Sakai Y."/>
            <person name="Nanatani K."/>
            <person name="Yabe S."/>
            <person name="Oetari A."/>
            <person name="Sjamsuridzal W."/>
        </authorList>
    </citation>
    <scope>NUCLEOTIDE SEQUENCE [LARGE SCALE GENOMIC DNA]</scope>
    <source>
        <strain evidence="2">SL3-2-4</strain>
    </source>
</reference>
<comment type="caution">
    <text evidence="1">The sequence shown here is derived from an EMBL/GenBank/DDBJ whole genome shotgun (WGS) entry which is preliminary data.</text>
</comment>